<evidence type="ECO:0000313" key="2">
    <source>
        <dbReference type="Proteomes" id="UP000007882"/>
    </source>
</evidence>
<evidence type="ECO:0000313" key="1">
    <source>
        <dbReference type="EMBL" id="BAL91107.1"/>
    </source>
</evidence>
<name>I0HDM0_ACTM4</name>
<dbReference type="EMBL" id="AP012319">
    <property type="protein sequence ID" value="BAL91107.1"/>
    <property type="molecule type" value="Genomic_DNA"/>
</dbReference>
<dbReference type="HOGENOM" id="CLU_2802751_0_0_11"/>
<proteinExistence type="predicted"/>
<dbReference type="RefSeq" id="WP_014445995.1">
    <property type="nucleotide sequence ID" value="NC_017093.1"/>
</dbReference>
<organism evidence="1 2">
    <name type="scientific">Actinoplanes missouriensis (strain ATCC 14538 / DSM 43046 / CBS 188.64 / JCM 3121 / NBRC 102363 / NCIMB 12654 / NRRL B-3342 / UNCC 431)</name>
    <dbReference type="NCBI Taxonomy" id="512565"/>
    <lineage>
        <taxon>Bacteria</taxon>
        <taxon>Bacillati</taxon>
        <taxon>Actinomycetota</taxon>
        <taxon>Actinomycetes</taxon>
        <taxon>Micromonosporales</taxon>
        <taxon>Micromonosporaceae</taxon>
        <taxon>Actinoplanes</taxon>
    </lineage>
</organism>
<dbReference type="AlphaFoldDB" id="I0HDM0"/>
<sequence>MGTDGREWTGAVTERLRCCICGEDTTGADDYVLLRITAAPTEAKQFLGVHASHLNEVLAEGFAVDIHHS</sequence>
<dbReference type="PATRIC" id="fig|512565.3.peg.5883"/>
<gene>
    <name evidence="1" type="ordered locus">AMIS_58870</name>
</gene>
<accession>I0HDM0</accession>
<dbReference type="Proteomes" id="UP000007882">
    <property type="component" value="Chromosome"/>
</dbReference>
<reference evidence="1 2" key="1">
    <citation type="submission" date="2012-02" db="EMBL/GenBank/DDBJ databases">
        <title>Complete genome sequence of Actinoplanes missouriensis 431 (= NBRC 102363).</title>
        <authorList>
            <person name="Ohnishi Y."/>
            <person name="Ishikawa J."/>
            <person name="Sekine M."/>
            <person name="Hosoyama A."/>
            <person name="Harada T."/>
            <person name="Narita H."/>
            <person name="Hata T."/>
            <person name="Konno Y."/>
            <person name="Tutikane K."/>
            <person name="Fujita N."/>
            <person name="Horinouchi S."/>
            <person name="Hayakawa M."/>
        </authorList>
    </citation>
    <scope>NUCLEOTIDE SEQUENCE [LARGE SCALE GENOMIC DNA]</scope>
    <source>
        <strain evidence="2">ATCC 14538 / DSM 43046 / CBS 188.64 / JCM 3121 / NBRC 102363 / NCIMB 12654 / NRRL B-3342 / UNCC 431</strain>
    </source>
</reference>
<protein>
    <submittedName>
        <fullName evidence="1">Uncharacterized protein</fullName>
    </submittedName>
</protein>
<keyword evidence="2" id="KW-1185">Reference proteome</keyword>
<dbReference type="OrthoDB" id="4286155at2"/>
<dbReference type="KEGG" id="ams:AMIS_58870"/>